<reference evidence="1 2" key="1">
    <citation type="journal article" date="2011" name="Science">
        <title>The Selaginella genome identifies genetic changes associated with the evolution of vascular plants.</title>
        <authorList>
            <person name="Banks J.A."/>
            <person name="Nishiyama T."/>
            <person name="Hasebe M."/>
            <person name="Bowman J.L."/>
            <person name="Gribskov M."/>
            <person name="dePamphilis C."/>
            <person name="Albert V.A."/>
            <person name="Aono N."/>
            <person name="Aoyama T."/>
            <person name="Ambrose B.A."/>
            <person name="Ashton N.W."/>
            <person name="Axtell M.J."/>
            <person name="Barker E."/>
            <person name="Barker M.S."/>
            <person name="Bennetzen J.L."/>
            <person name="Bonawitz N.D."/>
            <person name="Chapple C."/>
            <person name="Cheng C."/>
            <person name="Correa L.G."/>
            <person name="Dacre M."/>
            <person name="DeBarry J."/>
            <person name="Dreyer I."/>
            <person name="Elias M."/>
            <person name="Engstrom E.M."/>
            <person name="Estelle M."/>
            <person name="Feng L."/>
            <person name="Finet C."/>
            <person name="Floyd S.K."/>
            <person name="Frommer W.B."/>
            <person name="Fujita T."/>
            <person name="Gramzow L."/>
            <person name="Gutensohn M."/>
            <person name="Harholt J."/>
            <person name="Hattori M."/>
            <person name="Heyl A."/>
            <person name="Hirai T."/>
            <person name="Hiwatashi Y."/>
            <person name="Ishikawa M."/>
            <person name="Iwata M."/>
            <person name="Karol K.G."/>
            <person name="Koehler B."/>
            <person name="Kolukisaoglu U."/>
            <person name="Kubo M."/>
            <person name="Kurata T."/>
            <person name="Lalonde S."/>
            <person name="Li K."/>
            <person name="Li Y."/>
            <person name="Litt A."/>
            <person name="Lyons E."/>
            <person name="Manning G."/>
            <person name="Maruyama T."/>
            <person name="Michael T.P."/>
            <person name="Mikami K."/>
            <person name="Miyazaki S."/>
            <person name="Morinaga S."/>
            <person name="Murata T."/>
            <person name="Mueller-Roeber B."/>
            <person name="Nelson D.R."/>
            <person name="Obara M."/>
            <person name="Oguri Y."/>
            <person name="Olmstead R.G."/>
            <person name="Onodera N."/>
            <person name="Petersen B.L."/>
            <person name="Pils B."/>
            <person name="Prigge M."/>
            <person name="Rensing S.A."/>
            <person name="Riano-Pachon D.M."/>
            <person name="Roberts A.W."/>
            <person name="Sato Y."/>
            <person name="Scheller H.V."/>
            <person name="Schulz B."/>
            <person name="Schulz C."/>
            <person name="Shakirov E.V."/>
            <person name="Shibagaki N."/>
            <person name="Shinohara N."/>
            <person name="Shippen D.E."/>
            <person name="Soerensen I."/>
            <person name="Sotooka R."/>
            <person name="Sugimoto N."/>
            <person name="Sugita M."/>
            <person name="Sumikawa N."/>
            <person name="Tanurdzic M."/>
            <person name="Theissen G."/>
            <person name="Ulvskov P."/>
            <person name="Wakazuki S."/>
            <person name="Weng J.K."/>
            <person name="Willats W.W."/>
            <person name="Wipf D."/>
            <person name="Wolf P.G."/>
            <person name="Yang L."/>
            <person name="Zimmer A.D."/>
            <person name="Zhu Q."/>
            <person name="Mitros T."/>
            <person name="Hellsten U."/>
            <person name="Loque D."/>
            <person name="Otillar R."/>
            <person name="Salamov A."/>
            <person name="Schmutz J."/>
            <person name="Shapiro H."/>
            <person name="Lindquist E."/>
            <person name="Lucas S."/>
            <person name="Rokhsar D."/>
            <person name="Grigoriev I.V."/>
        </authorList>
    </citation>
    <scope>NUCLEOTIDE SEQUENCE [LARGE SCALE GENOMIC DNA]</scope>
</reference>
<gene>
    <name evidence="1" type="ORF">SELMODRAFT_403955</name>
</gene>
<evidence type="ECO:0008006" key="3">
    <source>
        <dbReference type="Google" id="ProtNLM"/>
    </source>
</evidence>
<protein>
    <recommendedName>
        <fullName evidence="3">Protein kinase domain-containing protein</fullName>
    </recommendedName>
</protein>
<dbReference type="AlphaFoldDB" id="D8QT40"/>
<accession>D8QT40</accession>
<dbReference type="HOGENOM" id="CLU_1589239_0_0_1"/>
<dbReference type="Proteomes" id="UP000001514">
    <property type="component" value="Unassembled WGS sequence"/>
</dbReference>
<evidence type="ECO:0000313" key="1">
    <source>
        <dbReference type="EMBL" id="EFJ37048.1"/>
    </source>
</evidence>
<sequence>MTLSWRRTLEKERLDPSVYKGSFAKSSKEEAPHLRNATQAKQVEKALSLKTTQLAKGCERENQIECLRETGLFIKTSSFPRYAAPELYVMSTQTPATALSPLNLPDHYSLGLMFLQMVFSKLRSDSALIQFNEAHESWRSLVEARRNPGVQRGLEILDGGAAPSDDAV</sequence>
<name>D8QT40_SELML</name>
<dbReference type="PANTHER" id="PTHR46699:SF4">
    <property type="entry name" value="SERINE_THREONINE-PROTEIN KINASE STN7, CHLOROPLASTIC"/>
    <property type="match status" value="1"/>
</dbReference>
<dbReference type="EMBL" id="GL377566">
    <property type="protein sequence ID" value="EFJ37048.1"/>
    <property type="molecule type" value="Genomic_DNA"/>
</dbReference>
<evidence type="ECO:0000313" key="2">
    <source>
        <dbReference type="Proteomes" id="UP000001514"/>
    </source>
</evidence>
<keyword evidence="2" id="KW-1185">Reference proteome</keyword>
<dbReference type="Gene3D" id="1.10.510.10">
    <property type="entry name" value="Transferase(Phosphotransferase) domain 1"/>
    <property type="match status" value="1"/>
</dbReference>
<proteinExistence type="predicted"/>
<dbReference type="KEGG" id="smo:SELMODRAFT_403955"/>
<dbReference type="Gramene" id="EFJ37048">
    <property type="protein sequence ID" value="EFJ37048"/>
    <property type="gene ID" value="SELMODRAFT_403955"/>
</dbReference>
<organism evidence="2">
    <name type="scientific">Selaginella moellendorffii</name>
    <name type="common">Spikemoss</name>
    <dbReference type="NCBI Taxonomy" id="88036"/>
    <lineage>
        <taxon>Eukaryota</taxon>
        <taxon>Viridiplantae</taxon>
        <taxon>Streptophyta</taxon>
        <taxon>Embryophyta</taxon>
        <taxon>Tracheophyta</taxon>
        <taxon>Lycopodiopsida</taxon>
        <taxon>Selaginellales</taxon>
        <taxon>Selaginellaceae</taxon>
        <taxon>Selaginella</taxon>
    </lineage>
</organism>
<dbReference type="PANTHER" id="PTHR46699">
    <property type="entry name" value="SERINE/THREONINE-PROTEIN KINASE STN8, CHLOROPLASTIC-RELATED"/>
    <property type="match status" value="1"/>
</dbReference>
<dbReference type="eggNOG" id="KOG0594">
    <property type="taxonomic scope" value="Eukaryota"/>
</dbReference>
<dbReference type="STRING" id="88036.D8QT40"/>
<dbReference type="InParanoid" id="D8QT40"/>